<dbReference type="RefSeq" id="XP_033432294.1">
    <property type="nucleotide sequence ID" value="XM_033566537.1"/>
</dbReference>
<accession>A0A5M9N6M2</accession>
<protein>
    <submittedName>
        <fullName evidence="1">Uncharacterized protein</fullName>
    </submittedName>
</protein>
<proteinExistence type="predicted"/>
<gene>
    <name evidence="1" type="ORF">ATNIH1004_001842</name>
</gene>
<dbReference type="AlphaFoldDB" id="A0A5M9N6M2"/>
<dbReference type="Proteomes" id="UP000324241">
    <property type="component" value="Unassembled WGS sequence"/>
</dbReference>
<reference evidence="1 2" key="1">
    <citation type="submission" date="2019-08" db="EMBL/GenBank/DDBJ databases">
        <title>The genome sequence of a newly discovered highly antifungal drug resistant Aspergillus species, Aspergillus tanneri NIH 1004.</title>
        <authorList>
            <person name="Mounaud S."/>
            <person name="Singh I."/>
            <person name="Joardar V."/>
            <person name="Pakala S."/>
            <person name="Pakala S."/>
            <person name="Venepally P."/>
            <person name="Chung J.K."/>
            <person name="Losada L."/>
            <person name="Nierman W.C."/>
        </authorList>
    </citation>
    <scope>NUCLEOTIDE SEQUENCE [LARGE SCALE GENOMIC DNA]</scope>
    <source>
        <strain evidence="1 2">NIH1004</strain>
    </source>
</reference>
<evidence type="ECO:0000313" key="2">
    <source>
        <dbReference type="Proteomes" id="UP000324241"/>
    </source>
</evidence>
<organism evidence="1 2">
    <name type="scientific">Aspergillus tanneri</name>
    <dbReference type="NCBI Taxonomy" id="1220188"/>
    <lineage>
        <taxon>Eukaryota</taxon>
        <taxon>Fungi</taxon>
        <taxon>Dikarya</taxon>
        <taxon>Ascomycota</taxon>
        <taxon>Pezizomycotina</taxon>
        <taxon>Eurotiomycetes</taxon>
        <taxon>Eurotiomycetidae</taxon>
        <taxon>Eurotiales</taxon>
        <taxon>Aspergillaceae</taxon>
        <taxon>Aspergillus</taxon>
        <taxon>Aspergillus subgen. Circumdati</taxon>
    </lineage>
</organism>
<comment type="caution">
    <text evidence="1">The sequence shown here is derived from an EMBL/GenBank/DDBJ whole genome shotgun (WGS) entry which is preliminary data.</text>
</comment>
<sequence length="53" mass="6057">MPEAVPPTDPTLVQNLVYPVFLFTIYKESWGLPVRSGLARQWILSCQMQNLHA</sequence>
<evidence type="ECO:0000313" key="1">
    <source>
        <dbReference type="EMBL" id="KAA8652933.1"/>
    </source>
</evidence>
<dbReference type="EMBL" id="QUQM01000002">
    <property type="protein sequence ID" value="KAA8652933.1"/>
    <property type="molecule type" value="Genomic_DNA"/>
</dbReference>
<dbReference type="GeneID" id="54324544"/>
<name>A0A5M9N6M2_9EURO</name>